<dbReference type="NCBIfam" id="NF047321">
    <property type="entry name" value="SCO7613_CTERM"/>
    <property type="match status" value="1"/>
</dbReference>
<sequence length="600" mass="61738">MLGLGVLLLLAAGVTFLAVTWDSLPVGAQVGIMATLAAIALGGAVPAARHRLDGTAEALAVLGGGLLIVDLYGTRALGLVDPEAISLIDHIALMAAIVATVNFVLHRLAKSVKTFGITTVVAAQFPVPLLIAGHVNLAVLLLALLTQSVITVLLSAKSTRTVRLTGATCGTLVFTGLTVLGAIRVFLALVAQHDPYFADPFTQTLALSAQFTAVVCLAAATGITLIHRGALPRVLPPLLGHTFCITAAAFTISMFLPQVPTAGRWLTTALATVLTLTLLLTNQQNPLRKTLLTLATTITAAMTTLTATLLADLLHLSLIAALIAVLAFIAAWRHRLDVAVAGATASLAAQAAIVLTLPQEHLTRWTGGIALAVVAACTIAAATRYVGRAPERALLAAAACATGLAEIVILTTASSDTGTGIVLTIAAAPLVAYGLQPARRAVLLIAGALLIIASIAFVAGSGTTTVEWFTLPPAAIMLAIGILRWRDQPSWLFLGPGLLLALAPSTLLANGNDIPRTTLVVAAATAAILIGTRGSLQAPFVLGAAALTKIAVWQLLEVAPLIPRWITLALAGAVLLAVGATYERRLHQAKAAARWITALR</sequence>
<dbReference type="EMBL" id="VIVK01000001">
    <property type="protein sequence ID" value="TWD83798.1"/>
    <property type="molecule type" value="Genomic_DNA"/>
</dbReference>
<dbReference type="InterPro" id="IPR058062">
    <property type="entry name" value="SCO7613_C"/>
</dbReference>
<feature type="transmembrane region" description="Helical" evidence="1">
    <location>
        <begin position="112"/>
        <end position="131"/>
    </location>
</feature>
<gene>
    <name evidence="2" type="ORF">FB561_4967</name>
</gene>
<feature type="transmembrane region" description="Helical" evidence="1">
    <location>
        <begin position="365"/>
        <end position="386"/>
    </location>
</feature>
<proteinExistence type="predicted"/>
<feature type="transmembrane region" description="Helical" evidence="1">
    <location>
        <begin position="84"/>
        <end position="105"/>
    </location>
</feature>
<keyword evidence="3" id="KW-1185">Reference proteome</keyword>
<feature type="transmembrane region" description="Helical" evidence="1">
    <location>
        <begin position="292"/>
        <end position="310"/>
    </location>
</feature>
<feature type="transmembrane region" description="Helical" evidence="1">
    <location>
        <begin position="207"/>
        <end position="226"/>
    </location>
</feature>
<dbReference type="Proteomes" id="UP000318380">
    <property type="component" value="Unassembled WGS sequence"/>
</dbReference>
<feature type="transmembrane region" description="Helical" evidence="1">
    <location>
        <begin position="27"/>
        <end position="47"/>
    </location>
</feature>
<feature type="transmembrane region" description="Helical" evidence="1">
    <location>
        <begin position="262"/>
        <end position="280"/>
    </location>
</feature>
<keyword evidence="1" id="KW-1133">Transmembrane helix</keyword>
<feature type="transmembrane region" description="Helical" evidence="1">
    <location>
        <begin position="168"/>
        <end position="187"/>
    </location>
</feature>
<dbReference type="AlphaFoldDB" id="A0A561BY83"/>
<reference evidence="2 3" key="1">
    <citation type="submission" date="2019-06" db="EMBL/GenBank/DDBJ databases">
        <title>Sequencing the genomes of 1000 actinobacteria strains.</title>
        <authorList>
            <person name="Klenk H.-P."/>
        </authorList>
    </citation>
    <scope>NUCLEOTIDE SEQUENCE [LARGE SCALE GENOMIC DNA]</scope>
    <source>
        <strain evidence="2 3">DSM 24683</strain>
    </source>
</reference>
<organism evidence="2 3">
    <name type="scientific">Kribbella amoyensis</name>
    <dbReference type="NCBI Taxonomy" id="996641"/>
    <lineage>
        <taxon>Bacteria</taxon>
        <taxon>Bacillati</taxon>
        <taxon>Actinomycetota</taxon>
        <taxon>Actinomycetes</taxon>
        <taxon>Propionibacteriales</taxon>
        <taxon>Kribbellaceae</taxon>
        <taxon>Kribbella</taxon>
    </lineage>
</organism>
<name>A0A561BY83_9ACTN</name>
<feature type="transmembrane region" description="Helical" evidence="1">
    <location>
        <begin position="59"/>
        <end position="78"/>
    </location>
</feature>
<keyword evidence="1" id="KW-0812">Transmembrane</keyword>
<evidence type="ECO:0000313" key="3">
    <source>
        <dbReference type="Proteomes" id="UP000318380"/>
    </source>
</evidence>
<feature type="transmembrane region" description="Helical" evidence="1">
    <location>
        <begin position="137"/>
        <end position="156"/>
    </location>
</feature>
<evidence type="ECO:0000313" key="2">
    <source>
        <dbReference type="EMBL" id="TWD83798.1"/>
    </source>
</evidence>
<feature type="transmembrane region" description="Helical" evidence="1">
    <location>
        <begin position="238"/>
        <end position="256"/>
    </location>
</feature>
<feature type="transmembrane region" description="Helical" evidence="1">
    <location>
        <begin position="393"/>
        <end position="411"/>
    </location>
</feature>
<comment type="caution">
    <text evidence="2">The sequence shown here is derived from an EMBL/GenBank/DDBJ whole genome shotgun (WGS) entry which is preliminary data.</text>
</comment>
<protein>
    <submittedName>
        <fullName evidence="2">Uncharacterized protein</fullName>
    </submittedName>
</protein>
<evidence type="ECO:0000256" key="1">
    <source>
        <dbReference type="SAM" id="Phobius"/>
    </source>
</evidence>
<feature type="transmembrane region" description="Helical" evidence="1">
    <location>
        <begin position="442"/>
        <end position="460"/>
    </location>
</feature>
<feature type="transmembrane region" description="Helical" evidence="1">
    <location>
        <begin position="417"/>
        <end position="435"/>
    </location>
</feature>
<feature type="transmembrane region" description="Helical" evidence="1">
    <location>
        <begin position="490"/>
        <end position="508"/>
    </location>
</feature>
<feature type="transmembrane region" description="Helical" evidence="1">
    <location>
        <begin position="562"/>
        <end position="582"/>
    </location>
</feature>
<feature type="transmembrane region" description="Helical" evidence="1">
    <location>
        <begin position="316"/>
        <end position="332"/>
    </location>
</feature>
<keyword evidence="1" id="KW-0472">Membrane</keyword>
<feature type="transmembrane region" description="Helical" evidence="1">
    <location>
        <begin position="514"/>
        <end position="531"/>
    </location>
</feature>
<accession>A0A561BY83</accession>
<feature type="transmembrane region" description="Helical" evidence="1">
    <location>
        <begin position="339"/>
        <end position="359"/>
    </location>
</feature>